<dbReference type="InterPro" id="IPR021714">
    <property type="entry name" value="URB1_N"/>
</dbReference>
<sequence length="1658" mass="186698">MSDHLADSLISLLRNRSENQVQNVILFIDTGNLSELLDYWTSTSYKSHATQALCLKAFSQFLAYDFSFASVSIQPINAAKSTLAAEIVNKHLGILHKALTSQYYASIYSASMLLHDIATLDSGSLCPSLISSFDFALPSLRSILAPQKSISSVQSTASFKSTTRLAFSSFLLALLSNAASASQTKYLLKNKKLYMQILRYLYLDPPDFVVNTLYTFKTTILLSELHLRSEVSQIFNDWLIAHLLHLYNRTDAYEIEGESLKISDAAHNFLLHLCCSYLPYPHYGWYPPSAIELDPSKKSYPSYNGTLLSVAKSIRFADSEHSIALFVNICRICQDIVAPLMLSTEANAMFSLNPKLSTAWIAQINALIQLVALPIPEESTLKALSLENVSQPPFALTIVESIAPSSITRANLTKGLESPNNLLRYFTLQLIVQILKKLAHVNEWLSTHFPAFHSAAAELTVLVMQRLPLFSVISQSFSKSIASLSTESPPLILIITTTRAMGLYLTLFPLEEELSGTDFSTTLLYMLEKMKSHKLSSFEVILLQDLLHTQSQSLAIDKWYAKLPGSNSLFTVLLRFACQFKAGAAINAAYHNMYGKTVHLLNHLSENSNLFLSRPAFSPQSILAYCCVSTFQGLSMEDRSQFWLLMDQAVMRAEQSPYKYLDQVISLPEIQQMDSSVLESKVSPFLFALVEQLSFFISGHEAIAEPVAKILGCFTLIGELECSVIRLAEQLADTYDIAPFKSLFAALNIWRTGTPKKFPFAKANFFLAPGIISVSEVLQDTDEDAFQVICASSSSHDLKRIIKPKWRLDTIELTAIRYTILRYCIKCKEDYYSSINTLLKSVTSDAFLEVISNEEFWHPLLPLPKDLTRSYSKVLLSMLDLVHAATGKSRHNMDVFITYCDAFLSGLVSIKKHSAIIASLLRLLPNQKLSDYLENNKSKSSEFWALVLSELSARQCSFTESEKQLYLKNFLALDSFSDESLQPLEPFLPEFVNSEVFQWLMTSESIRHYPETYLKLLCMLVPYMEKATVNSLAAESDVWVGYVTRKECKGTILLELCSLLLPIVDSSTMNNLRIFSAELCVSLIRKRRADDFHFTLFTSLAEHVSDEDAFAVLDMILSGSHVSSSLFNVLQLLLIRFPHMKDRIAEFVCINLLTLTKILSESDEITDKEVFISYFDTVDSLKCWNSLSKNDLEAYLTVACERWIANSYVMLSVLKIVCGVEVNYKSVLNLIVNNHLNPLLFNSEDFENGDSLLFAVAAVIHRLFFASSDVWKSNNLHVSLLLLYNGTVGGHDLLLYEVIKHLENVSGQSMLNNVGSVSFNDDSDTHLRNRLSKKINQHTVNILFQESIMENTLRRFMPYSISVSHNSMTFTEYFDFSDSVDAWKSISGIKHACYDLNFLIPAIAVSTQVNDSVYLRILVQKNVIGILLACFSHEDTSISETSARIVLKIIEELREQKSNDAKTILLLLRKSLTLYLDSRDNNEDFPTIIAVFLGYLSKVMFDGSHCMYDMASSYVTGGASGTVTHVPLFHAVMTSPTDFEAKASWYLQVLASGLRCPIDYELCRRNKIYETLMSLDVSPGILEEDNRKLIREIFWTALAVSPIRNDMIQRHGFLAYIEASLTGTERQRFGLRSLKLSDSGDFKNWLGIDPVFLSRLYI</sequence>
<gene>
    <name evidence="4" type="ORF">CANCADRAFT_95602</name>
</gene>
<proteinExistence type="predicted"/>
<protein>
    <recommendedName>
        <fullName evidence="6">Nucleolar pre-ribosomal-associated protein 1 C-terminal domain-containing protein</fullName>
    </recommendedName>
</protein>
<evidence type="ECO:0000259" key="3">
    <source>
        <dbReference type="Pfam" id="PF26140"/>
    </source>
</evidence>
<accession>A0A1E4TME5</accession>
<feature type="domain" description="URB1 N-terminal" evidence="1">
    <location>
        <begin position="34"/>
        <end position="362"/>
    </location>
</feature>
<dbReference type="GO" id="GO:0005730">
    <property type="term" value="C:nucleolus"/>
    <property type="evidence" value="ECO:0007669"/>
    <property type="project" value="TreeGrafter"/>
</dbReference>
<organism evidence="4 5">
    <name type="scientific">Tortispora caseinolytica NRRL Y-17796</name>
    <dbReference type="NCBI Taxonomy" id="767744"/>
    <lineage>
        <taxon>Eukaryota</taxon>
        <taxon>Fungi</taxon>
        <taxon>Dikarya</taxon>
        <taxon>Ascomycota</taxon>
        <taxon>Saccharomycotina</taxon>
        <taxon>Trigonopsidomycetes</taxon>
        <taxon>Trigonopsidales</taxon>
        <taxon>Trigonopsidaceae</taxon>
        <taxon>Tortispora</taxon>
    </lineage>
</organism>
<dbReference type="InterPro" id="IPR059018">
    <property type="entry name" value="HEAT_URB1"/>
</dbReference>
<dbReference type="EMBL" id="KV453841">
    <property type="protein sequence ID" value="ODV92935.1"/>
    <property type="molecule type" value="Genomic_DNA"/>
</dbReference>
<dbReference type="GO" id="GO:0000463">
    <property type="term" value="P:maturation of LSU-rRNA from tricistronic rRNA transcript (SSU-rRNA, 5.8S rRNA, LSU-rRNA)"/>
    <property type="evidence" value="ECO:0007669"/>
    <property type="project" value="TreeGrafter"/>
</dbReference>
<dbReference type="InterPro" id="IPR016024">
    <property type="entry name" value="ARM-type_fold"/>
</dbReference>
<dbReference type="Pfam" id="PF16201">
    <property type="entry name" value="NopRA1"/>
    <property type="match status" value="1"/>
</dbReference>
<feature type="domain" description="URB1 C-terminal" evidence="2">
    <location>
        <begin position="1424"/>
        <end position="1615"/>
    </location>
</feature>
<dbReference type="SUPFAM" id="SSF48371">
    <property type="entry name" value="ARM repeat"/>
    <property type="match status" value="1"/>
</dbReference>
<keyword evidence="5" id="KW-1185">Reference proteome</keyword>
<feature type="domain" description="URB1 central HEAT repeat" evidence="3">
    <location>
        <begin position="558"/>
        <end position="739"/>
    </location>
</feature>
<dbReference type="InterPro" id="IPR039844">
    <property type="entry name" value="URB1"/>
</dbReference>
<evidence type="ECO:0000313" key="5">
    <source>
        <dbReference type="Proteomes" id="UP000095023"/>
    </source>
</evidence>
<dbReference type="PANTHER" id="PTHR13500:SF0">
    <property type="entry name" value="NUCLEOLAR PRE-RIBOSOMAL-ASSOCIATED PROTEIN 1"/>
    <property type="match status" value="1"/>
</dbReference>
<reference evidence="5" key="1">
    <citation type="submission" date="2016-02" db="EMBL/GenBank/DDBJ databases">
        <title>Comparative genomics of biotechnologically important yeasts.</title>
        <authorList>
            <consortium name="DOE Joint Genome Institute"/>
            <person name="Riley R."/>
            <person name="Haridas S."/>
            <person name="Wolfe K.H."/>
            <person name="Lopes M.R."/>
            <person name="Hittinger C.T."/>
            <person name="Goker M."/>
            <person name="Salamov A."/>
            <person name="Wisecaver J."/>
            <person name="Long T.M."/>
            <person name="Aerts A.L."/>
            <person name="Barry K."/>
            <person name="Choi C."/>
            <person name="Clum A."/>
            <person name="Coughlan A.Y."/>
            <person name="Deshpande S."/>
            <person name="Douglass A.P."/>
            <person name="Hanson S.J."/>
            <person name="Klenk H.-P."/>
            <person name="Labutti K."/>
            <person name="Lapidus A."/>
            <person name="Lindquist E."/>
            <person name="Lipzen A."/>
            <person name="Meier-Kolthoff J.P."/>
            <person name="Ohm R.A."/>
            <person name="Otillar R.P."/>
            <person name="Pangilinan J."/>
            <person name="Peng Y."/>
            <person name="Rokas A."/>
            <person name="Rosa C.A."/>
            <person name="Scheuner C."/>
            <person name="Sibirny A.A."/>
            <person name="Slot J.C."/>
            <person name="Stielow J.B."/>
            <person name="Sun H."/>
            <person name="Kurtzman C.P."/>
            <person name="Blackwell M."/>
            <person name="Jeffries T.W."/>
            <person name="Grigoriev I.V."/>
        </authorList>
    </citation>
    <scope>NUCLEOTIDE SEQUENCE [LARGE SCALE GENOMIC DNA]</scope>
    <source>
        <strain evidence="5">NRRL Y-17796</strain>
    </source>
</reference>
<dbReference type="InterPro" id="IPR032436">
    <property type="entry name" value="URB1_C"/>
</dbReference>
<dbReference type="Pfam" id="PF26140">
    <property type="entry name" value="HEAT_URB1"/>
    <property type="match status" value="1"/>
</dbReference>
<dbReference type="OrthoDB" id="72892at2759"/>
<dbReference type="GO" id="GO:0000466">
    <property type="term" value="P:maturation of 5.8S rRNA from tricistronic rRNA transcript (SSU-rRNA, 5.8S rRNA, LSU-rRNA)"/>
    <property type="evidence" value="ECO:0007669"/>
    <property type="project" value="TreeGrafter"/>
</dbReference>
<evidence type="ECO:0000313" key="4">
    <source>
        <dbReference type="EMBL" id="ODV92935.1"/>
    </source>
</evidence>
<evidence type="ECO:0008006" key="6">
    <source>
        <dbReference type="Google" id="ProtNLM"/>
    </source>
</evidence>
<dbReference type="Proteomes" id="UP000095023">
    <property type="component" value="Unassembled WGS sequence"/>
</dbReference>
<dbReference type="PANTHER" id="PTHR13500">
    <property type="entry name" value="NUCLEOLAR PRERIBOSOMAL-ASSOCIATED PROTEIN 1"/>
    <property type="match status" value="1"/>
</dbReference>
<name>A0A1E4TME5_9ASCO</name>
<evidence type="ECO:0000259" key="1">
    <source>
        <dbReference type="Pfam" id="PF11707"/>
    </source>
</evidence>
<dbReference type="Pfam" id="PF11707">
    <property type="entry name" value="Npa1"/>
    <property type="match status" value="1"/>
</dbReference>
<evidence type="ECO:0000259" key="2">
    <source>
        <dbReference type="Pfam" id="PF16201"/>
    </source>
</evidence>